<organism evidence="1 2">
    <name type="scientific">Solanum verrucosum</name>
    <dbReference type="NCBI Taxonomy" id="315347"/>
    <lineage>
        <taxon>Eukaryota</taxon>
        <taxon>Viridiplantae</taxon>
        <taxon>Streptophyta</taxon>
        <taxon>Embryophyta</taxon>
        <taxon>Tracheophyta</taxon>
        <taxon>Spermatophyta</taxon>
        <taxon>Magnoliopsida</taxon>
        <taxon>eudicotyledons</taxon>
        <taxon>Gunneridae</taxon>
        <taxon>Pentapetalae</taxon>
        <taxon>asterids</taxon>
        <taxon>lamiids</taxon>
        <taxon>Solanales</taxon>
        <taxon>Solanaceae</taxon>
        <taxon>Solanoideae</taxon>
        <taxon>Solaneae</taxon>
        <taxon>Solanum</taxon>
    </lineage>
</organism>
<name>A0AAF0R8H3_SOLVR</name>
<reference evidence="1" key="1">
    <citation type="submission" date="2023-08" db="EMBL/GenBank/DDBJ databases">
        <title>A de novo genome assembly of Solanum verrucosum Schlechtendal, a Mexican diploid species geographically isolated from the other diploid A-genome species in potato relatives.</title>
        <authorList>
            <person name="Hosaka K."/>
        </authorList>
    </citation>
    <scope>NUCLEOTIDE SEQUENCE</scope>
    <source>
        <tissue evidence="1">Young leaves</tissue>
    </source>
</reference>
<evidence type="ECO:0000313" key="1">
    <source>
        <dbReference type="EMBL" id="WMV33439.1"/>
    </source>
</evidence>
<gene>
    <name evidence="1" type="ORF">MTR67_026824</name>
</gene>
<protein>
    <submittedName>
        <fullName evidence="1">Uncharacterized protein</fullName>
    </submittedName>
</protein>
<dbReference type="Proteomes" id="UP001234989">
    <property type="component" value="Chromosome 6"/>
</dbReference>
<sequence length="93" mass="10498">MPPHDCLCPKDPTGLEGSKMEDMLVRIYNKVEGVDKVLEDLKNNFSTLNQTVISYLVSIKQLETQLGQISTHLNPRQKRTLTSDTIPNPKNDC</sequence>
<keyword evidence="2" id="KW-1185">Reference proteome</keyword>
<evidence type="ECO:0000313" key="2">
    <source>
        <dbReference type="Proteomes" id="UP001234989"/>
    </source>
</evidence>
<dbReference type="AlphaFoldDB" id="A0AAF0R8H3"/>
<dbReference type="EMBL" id="CP133617">
    <property type="protein sequence ID" value="WMV33439.1"/>
    <property type="molecule type" value="Genomic_DNA"/>
</dbReference>
<accession>A0AAF0R8H3</accession>
<proteinExistence type="predicted"/>